<keyword evidence="6" id="KW-1185">Reference proteome</keyword>
<dbReference type="PANTHER" id="PTHR37302:SF3">
    <property type="entry name" value="DAMAGE-INDUCIBLE PROTEIN DINB"/>
    <property type="match status" value="1"/>
</dbReference>
<dbReference type="Proteomes" id="UP000294359">
    <property type="component" value="Chromosome"/>
</dbReference>
<reference evidence="5 6" key="2">
    <citation type="submission" date="2019-03" db="EMBL/GenBank/DDBJ databases">
        <title>Draft Genome Sequences of Six Type Strains of the Genus Massilia.</title>
        <authorList>
            <person name="Miess H."/>
            <person name="Frediansyhah A."/>
            <person name="Gross H."/>
        </authorList>
    </citation>
    <scope>NUCLEOTIDE SEQUENCE [LARGE SCALE GENOMIC DNA]</scope>
    <source>
        <strain evidence="5 6">DSM 17505</strain>
    </source>
</reference>
<name>A0A4P7BLC3_9BURK</name>
<sequence length="200" mass="22418">MASQTSNPLARYLLAQAYNNAWSNHRLLRACSALSQPEFDDTTRTSFFPGIGLTLNHLVTVQQLYVDALWRERRGEPPHPDVGSFFRPPAPYATCAAVWWAQKQSDNLLIGYCRGLTDDALDAVVAILRADSVQRDTRQRLLAHLFQHQIHHRGQVHAMLAGTGVAPPQLDEFYASGEAPLRARDFAELGWTEADIWPAQ</sequence>
<dbReference type="InterPro" id="IPR007837">
    <property type="entry name" value="DinB"/>
</dbReference>
<comment type="similarity">
    <text evidence="1">Belongs to the DinB family.</text>
</comment>
<gene>
    <name evidence="5" type="ORF">E1742_25995</name>
    <name evidence="4" type="ORF">GCM10007388_21940</name>
</gene>
<dbReference type="EMBL" id="BMWW01000003">
    <property type="protein sequence ID" value="GGY88125.1"/>
    <property type="molecule type" value="Genomic_DNA"/>
</dbReference>
<accession>A0A4P7BLC3</accession>
<dbReference type="EMBL" id="CP038026">
    <property type="protein sequence ID" value="QBQ39193.1"/>
    <property type="molecule type" value="Genomic_DNA"/>
</dbReference>
<evidence type="ECO:0000313" key="4">
    <source>
        <dbReference type="EMBL" id="GGY88125.1"/>
    </source>
</evidence>
<protein>
    <submittedName>
        <fullName evidence="4">Damage-inducible protein DinB</fullName>
    </submittedName>
</protein>
<dbReference type="SUPFAM" id="SSF109854">
    <property type="entry name" value="DinB/YfiT-like putative metalloenzymes"/>
    <property type="match status" value="1"/>
</dbReference>
<reference evidence="4" key="1">
    <citation type="journal article" date="2014" name="Int. J. Syst. Evol. Microbiol.">
        <title>Complete genome sequence of Corynebacterium casei LMG S-19264T (=DSM 44701T), isolated from a smear-ripened cheese.</title>
        <authorList>
            <consortium name="US DOE Joint Genome Institute (JGI-PGF)"/>
            <person name="Walter F."/>
            <person name="Albersmeier A."/>
            <person name="Kalinowski J."/>
            <person name="Ruckert C."/>
        </authorList>
    </citation>
    <scope>NUCLEOTIDE SEQUENCE</scope>
    <source>
        <strain evidence="4">KCTC 12344</strain>
    </source>
</reference>
<evidence type="ECO:0000313" key="5">
    <source>
        <dbReference type="EMBL" id="QBQ39193.1"/>
    </source>
</evidence>
<dbReference type="InterPro" id="IPR034660">
    <property type="entry name" value="DinB/YfiT-like"/>
</dbReference>
<dbReference type="Pfam" id="PF05163">
    <property type="entry name" value="DinB"/>
    <property type="match status" value="1"/>
</dbReference>
<evidence type="ECO:0000313" key="7">
    <source>
        <dbReference type="Proteomes" id="UP000619512"/>
    </source>
</evidence>
<evidence type="ECO:0000313" key="6">
    <source>
        <dbReference type="Proteomes" id="UP000294359"/>
    </source>
</evidence>
<reference evidence="4" key="3">
    <citation type="submission" date="2022-12" db="EMBL/GenBank/DDBJ databases">
        <authorList>
            <person name="Sun Q."/>
            <person name="Kim S."/>
        </authorList>
    </citation>
    <scope>NUCLEOTIDE SEQUENCE</scope>
    <source>
        <strain evidence="4">KCTC 12344</strain>
    </source>
</reference>
<organism evidence="4 7">
    <name type="scientific">Pseudoduganella plicata</name>
    <dbReference type="NCBI Taxonomy" id="321984"/>
    <lineage>
        <taxon>Bacteria</taxon>
        <taxon>Pseudomonadati</taxon>
        <taxon>Pseudomonadota</taxon>
        <taxon>Betaproteobacteria</taxon>
        <taxon>Burkholderiales</taxon>
        <taxon>Oxalobacteraceae</taxon>
        <taxon>Telluria group</taxon>
        <taxon>Pseudoduganella</taxon>
    </lineage>
</organism>
<evidence type="ECO:0000256" key="2">
    <source>
        <dbReference type="ARBA" id="ARBA00022723"/>
    </source>
</evidence>
<keyword evidence="2 3" id="KW-0479">Metal-binding</keyword>
<feature type="binding site" evidence="3">
    <location>
        <position position="152"/>
    </location>
    <ligand>
        <name>a divalent metal cation</name>
        <dbReference type="ChEBI" id="CHEBI:60240"/>
    </ligand>
</feature>
<proteinExistence type="inferred from homology"/>
<dbReference type="PANTHER" id="PTHR37302">
    <property type="entry name" value="SLR1116 PROTEIN"/>
    <property type="match status" value="1"/>
</dbReference>
<dbReference type="Gene3D" id="1.20.120.450">
    <property type="entry name" value="dinb family like domain"/>
    <property type="match status" value="1"/>
</dbReference>
<feature type="binding site" evidence="3">
    <location>
        <position position="148"/>
    </location>
    <ligand>
        <name>a divalent metal cation</name>
        <dbReference type="ChEBI" id="CHEBI:60240"/>
    </ligand>
</feature>
<evidence type="ECO:0000256" key="3">
    <source>
        <dbReference type="PIRSR" id="PIRSR607837-1"/>
    </source>
</evidence>
<dbReference type="Proteomes" id="UP000619512">
    <property type="component" value="Unassembled WGS sequence"/>
</dbReference>
<feature type="binding site" evidence="3">
    <location>
        <position position="57"/>
    </location>
    <ligand>
        <name>a divalent metal cation</name>
        <dbReference type="ChEBI" id="CHEBI:60240"/>
    </ligand>
</feature>
<evidence type="ECO:0000256" key="1">
    <source>
        <dbReference type="ARBA" id="ARBA00008635"/>
    </source>
</evidence>
<dbReference type="OrthoDB" id="9807509at2"/>
<dbReference type="GO" id="GO:0046872">
    <property type="term" value="F:metal ion binding"/>
    <property type="evidence" value="ECO:0007669"/>
    <property type="project" value="UniProtKB-KW"/>
</dbReference>
<dbReference type="AlphaFoldDB" id="A0A4P7BLC3"/>
<dbReference type="RefSeq" id="WP_134387886.1">
    <property type="nucleotide sequence ID" value="NZ_BMWW01000003.1"/>
</dbReference>